<sequence>MLCCSRLVQLTTVCAKLKHSTLGACFGIFRFKNERSKNCSSFRSNATNAFAVDDQKLIKYFFHLKKLNDEFVKSKHKGENRQAWPALLLEELGGRGKSAMEKLFNISVVVETLNERLHDLGEIEKLSKEFKSDEEMFKET</sequence>
<dbReference type="HOGENOM" id="CLU_1839576_0_0_1"/>
<dbReference type="AlphaFoldDB" id="F6W1J5"/>
<evidence type="ECO:0000313" key="1">
    <source>
        <dbReference type="Ensembl" id="ENSCINP00000006788.3"/>
    </source>
</evidence>
<reference evidence="1" key="2">
    <citation type="journal article" date="2008" name="Genome Biol.">
        <title>Improved genome assembly and evidence-based global gene model set for the chordate Ciona intestinalis: new insight into intron and operon populations.</title>
        <authorList>
            <person name="Satou Y."/>
            <person name="Mineta K."/>
            <person name="Ogasawara M."/>
            <person name="Sasakura Y."/>
            <person name="Shoguchi E."/>
            <person name="Ueno K."/>
            <person name="Yamada L."/>
            <person name="Matsumoto J."/>
            <person name="Wasserscheid J."/>
            <person name="Dewar K."/>
            <person name="Wiley G.B."/>
            <person name="Macmil S.L."/>
            <person name="Roe B.A."/>
            <person name="Zeller R.W."/>
            <person name="Hastings K.E."/>
            <person name="Lemaire P."/>
            <person name="Lindquist E."/>
            <person name="Endo T."/>
            <person name="Hotta K."/>
            <person name="Inaba K."/>
        </authorList>
    </citation>
    <scope>NUCLEOTIDE SEQUENCE [LARGE SCALE GENOMIC DNA]</scope>
    <source>
        <strain evidence="1">wild type</strain>
    </source>
</reference>
<dbReference type="Ensembl" id="ENSCINT00000006788.3">
    <property type="protein sequence ID" value="ENSCINP00000006788.3"/>
    <property type="gene ID" value="ENSCING00000012981.2"/>
</dbReference>
<evidence type="ECO:0000313" key="2">
    <source>
        <dbReference type="Proteomes" id="UP000008144"/>
    </source>
</evidence>
<dbReference type="EMBL" id="EAAA01002965">
    <property type="status" value="NOT_ANNOTATED_CDS"/>
    <property type="molecule type" value="Genomic_DNA"/>
</dbReference>
<name>F6W1J5_CIOIN</name>
<reference evidence="1" key="3">
    <citation type="submission" date="2025-08" db="UniProtKB">
        <authorList>
            <consortium name="Ensembl"/>
        </authorList>
    </citation>
    <scope>IDENTIFICATION</scope>
</reference>
<reference evidence="2" key="1">
    <citation type="journal article" date="2002" name="Science">
        <title>The draft genome of Ciona intestinalis: insights into chordate and vertebrate origins.</title>
        <authorList>
            <person name="Dehal P."/>
            <person name="Satou Y."/>
            <person name="Campbell R.K."/>
            <person name="Chapman J."/>
            <person name="Degnan B."/>
            <person name="De Tomaso A."/>
            <person name="Davidson B."/>
            <person name="Di Gregorio A."/>
            <person name="Gelpke M."/>
            <person name="Goodstein D.M."/>
            <person name="Harafuji N."/>
            <person name="Hastings K.E."/>
            <person name="Ho I."/>
            <person name="Hotta K."/>
            <person name="Huang W."/>
            <person name="Kawashima T."/>
            <person name="Lemaire P."/>
            <person name="Martinez D."/>
            <person name="Meinertzhagen I.A."/>
            <person name="Necula S."/>
            <person name="Nonaka M."/>
            <person name="Putnam N."/>
            <person name="Rash S."/>
            <person name="Saiga H."/>
            <person name="Satake M."/>
            <person name="Terry A."/>
            <person name="Yamada L."/>
            <person name="Wang H.G."/>
            <person name="Awazu S."/>
            <person name="Azumi K."/>
            <person name="Boore J."/>
            <person name="Branno M."/>
            <person name="Chin-Bow S."/>
            <person name="DeSantis R."/>
            <person name="Doyle S."/>
            <person name="Francino P."/>
            <person name="Keys D.N."/>
            <person name="Haga S."/>
            <person name="Hayashi H."/>
            <person name="Hino K."/>
            <person name="Imai K.S."/>
            <person name="Inaba K."/>
            <person name="Kano S."/>
            <person name="Kobayashi K."/>
            <person name="Kobayashi M."/>
            <person name="Lee B.I."/>
            <person name="Makabe K.W."/>
            <person name="Manohar C."/>
            <person name="Matassi G."/>
            <person name="Medina M."/>
            <person name="Mochizuki Y."/>
            <person name="Mount S."/>
            <person name="Morishita T."/>
            <person name="Miura S."/>
            <person name="Nakayama A."/>
            <person name="Nishizaka S."/>
            <person name="Nomoto H."/>
            <person name="Ohta F."/>
            <person name="Oishi K."/>
            <person name="Rigoutsos I."/>
            <person name="Sano M."/>
            <person name="Sasaki A."/>
            <person name="Sasakura Y."/>
            <person name="Shoguchi E."/>
            <person name="Shin-i T."/>
            <person name="Spagnuolo A."/>
            <person name="Stainier D."/>
            <person name="Suzuki M.M."/>
            <person name="Tassy O."/>
            <person name="Takatori N."/>
            <person name="Tokuoka M."/>
            <person name="Yagi K."/>
            <person name="Yoshizaki F."/>
            <person name="Wada S."/>
            <person name="Zhang C."/>
            <person name="Hyatt P.D."/>
            <person name="Larimer F."/>
            <person name="Detter C."/>
            <person name="Doggett N."/>
            <person name="Glavina T."/>
            <person name="Hawkins T."/>
            <person name="Richardson P."/>
            <person name="Lucas S."/>
            <person name="Kohara Y."/>
            <person name="Levine M."/>
            <person name="Satoh N."/>
            <person name="Rokhsar D.S."/>
        </authorList>
    </citation>
    <scope>NUCLEOTIDE SEQUENCE [LARGE SCALE GENOMIC DNA]</scope>
</reference>
<accession>F6W1J5</accession>
<protein>
    <submittedName>
        <fullName evidence="1">Uncharacterized protein</fullName>
    </submittedName>
</protein>
<proteinExistence type="predicted"/>
<dbReference type="InParanoid" id="F6W1J5"/>
<keyword evidence="2" id="KW-1185">Reference proteome</keyword>
<reference evidence="1" key="4">
    <citation type="submission" date="2025-09" db="UniProtKB">
        <authorList>
            <consortium name="Ensembl"/>
        </authorList>
    </citation>
    <scope>IDENTIFICATION</scope>
</reference>
<dbReference type="Proteomes" id="UP000008144">
    <property type="component" value="Chromosome 9"/>
</dbReference>
<organism evidence="1 2">
    <name type="scientific">Ciona intestinalis</name>
    <name type="common">Transparent sea squirt</name>
    <name type="synonym">Ascidia intestinalis</name>
    <dbReference type="NCBI Taxonomy" id="7719"/>
    <lineage>
        <taxon>Eukaryota</taxon>
        <taxon>Metazoa</taxon>
        <taxon>Chordata</taxon>
        <taxon>Tunicata</taxon>
        <taxon>Ascidiacea</taxon>
        <taxon>Phlebobranchia</taxon>
        <taxon>Cionidae</taxon>
        <taxon>Ciona</taxon>
    </lineage>
</organism>